<comment type="similarity">
    <text evidence="1">Belongs to the peptidase C2 family.</text>
</comment>
<dbReference type="PANTHER" id="PTHR10183:SF302">
    <property type="entry name" value="CALPAIN-14"/>
    <property type="match status" value="1"/>
</dbReference>
<dbReference type="InterPro" id="IPR018247">
    <property type="entry name" value="EF_Hand_1_Ca_BS"/>
</dbReference>
<feature type="domain" description="EF-hand" evidence="11">
    <location>
        <begin position="622"/>
        <end position="657"/>
    </location>
</feature>
<evidence type="ECO:0000256" key="9">
    <source>
        <dbReference type="SAM" id="MobiDB-lite"/>
    </source>
</evidence>
<feature type="active site" evidence="7 8">
    <location>
        <position position="295"/>
    </location>
</feature>
<dbReference type="Gene3D" id="3.90.70.10">
    <property type="entry name" value="Cysteine proteinases"/>
    <property type="match status" value="1"/>
</dbReference>
<organism evidence="12 13">
    <name type="scientific">Mugilogobius chulae</name>
    <name type="common">yellowstripe goby</name>
    <dbReference type="NCBI Taxonomy" id="88201"/>
    <lineage>
        <taxon>Eukaryota</taxon>
        <taxon>Metazoa</taxon>
        <taxon>Chordata</taxon>
        <taxon>Craniata</taxon>
        <taxon>Vertebrata</taxon>
        <taxon>Euteleostomi</taxon>
        <taxon>Actinopterygii</taxon>
        <taxon>Neopterygii</taxon>
        <taxon>Teleostei</taxon>
        <taxon>Neoteleostei</taxon>
        <taxon>Acanthomorphata</taxon>
        <taxon>Gobiaria</taxon>
        <taxon>Gobiiformes</taxon>
        <taxon>Gobioidei</taxon>
        <taxon>Gobiidae</taxon>
        <taxon>Gobionellinae</taxon>
        <taxon>Mugilogobius</taxon>
    </lineage>
</organism>
<dbReference type="InterPro" id="IPR038765">
    <property type="entry name" value="Papain-like_cys_pep_sf"/>
</dbReference>
<proteinExistence type="inferred from homology"/>
<dbReference type="InterPro" id="IPR002048">
    <property type="entry name" value="EF_hand_dom"/>
</dbReference>
<dbReference type="EMBL" id="JBBPFD010000005">
    <property type="protein sequence ID" value="KAK7925733.1"/>
    <property type="molecule type" value="Genomic_DNA"/>
</dbReference>
<evidence type="ECO:0000256" key="8">
    <source>
        <dbReference type="PROSITE-ProRule" id="PRU00239"/>
    </source>
</evidence>
<dbReference type="SUPFAM" id="SSF49758">
    <property type="entry name" value="Calpain large subunit, middle domain (domain III)"/>
    <property type="match status" value="1"/>
</dbReference>
<evidence type="ECO:0000256" key="7">
    <source>
        <dbReference type="PIRSR" id="PIRSR622684-1"/>
    </source>
</evidence>
<dbReference type="Proteomes" id="UP001460270">
    <property type="component" value="Unassembled WGS sequence"/>
</dbReference>
<dbReference type="GO" id="GO:0005737">
    <property type="term" value="C:cytoplasm"/>
    <property type="evidence" value="ECO:0007669"/>
    <property type="project" value="TreeGrafter"/>
</dbReference>
<dbReference type="FunFam" id="3.90.70.10:FF:000054">
    <property type="entry name" value="Calpain 14"/>
    <property type="match status" value="1"/>
</dbReference>
<dbReference type="GO" id="GO:0005509">
    <property type="term" value="F:calcium ion binding"/>
    <property type="evidence" value="ECO:0007669"/>
    <property type="project" value="InterPro"/>
</dbReference>
<dbReference type="PANTHER" id="PTHR10183">
    <property type="entry name" value="CALPAIN"/>
    <property type="match status" value="1"/>
</dbReference>
<dbReference type="PROSITE" id="PS50203">
    <property type="entry name" value="CALPAIN_CAT"/>
    <property type="match status" value="1"/>
</dbReference>
<sequence>MSKCTSIINLNYPPGSLGSASNPVKFHKEQDFETLKNYYVQRRKMFVDKTFPPNITSLGDIPEFSYAQEAQVKWCRPKEIVDLLKIRGDPVFSKDGESRFDFAQGLVGNCWFLAAISSLTLNKRLKVQVVPAQSFDDYAGIFHFRFWRFGKWVDVVIDDFLPVFQDQFFSVHSKSTNEFWVPLMEKAYAKVCGSYADMNAGYMSEACKDMTGGLSLNFPLQQVHENDHDDQLWTSLSHGAGCKSMMCCGTPSVDNGRIVNSIRDNGLVNAHAYSVTKVSEVYHYGSKVKLVRVLNPWGTQEWNGKWSDNSYLWDQVSREDRAKCVKDDNGEFWMELEDFCNNFTCLSICCENPNFMDGDLGCQWQLTTHEGVFDKAGGSIHYTTFHTNPQFRIQVDIRNEEEELDMNCFVSLMQKPSERNRTKARYILVALNLFKIPPGTKPGRLDRAFFRNNRPIGQEVFAEEREITNWYSLSPGEYVIIPSTMLQYMRAEFVLSIYTKTHMKIQPFEGEDEDEDDHDHDNNHNRDHNGDTDEKVNGEDNLILPEIPVVNEKTDTTEIFEQYADWRGELNARKLQRLLNDQLARGIKGGFSRSTCMDFILQMNTDHKMRMMNFDEFSVLWEKLKKYKQIFLDADINHNGVLDKSEVNRAAQTAGLHFSNRWGDQALFRFSFGSSTLDLQNFLALMMEMDRMTSFFKDHASDGNLILTMDDWFDSNLSF</sequence>
<dbReference type="InterPro" id="IPR000169">
    <property type="entry name" value="Pept_cys_AS"/>
</dbReference>
<dbReference type="InterPro" id="IPR011992">
    <property type="entry name" value="EF-hand-dom_pair"/>
</dbReference>
<dbReference type="Gene3D" id="2.60.120.380">
    <property type="match status" value="1"/>
</dbReference>
<feature type="region of interest" description="Disordered" evidence="9">
    <location>
        <begin position="510"/>
        <end position="538"/>
    </location>
</feature>
<dbReference type="PROSITE" id="PS50222">
    <property type="entry name" value="EF_HAND_2"/>
    <property type="match status" value="1"/>
</dbReference>
<keyword evidence="4 8" id="KW-0378">Hydrolase</keyword>
<dbReference type="InterPro" id="IPR022682">
    <property type="entry name" value="Calpain_domain_III"/>
</dbReference>
<dbReference type="GO" id="GO:0004198">
    <property type="term" value="F:calcium-dependent cysteine-type endopeptidase activity"/>
    <property type="evidence" value="ECO:0007669"/>
    <property type="project" value="InterPro"/>
</dbReference>
<dbReference type="InterPro" id="IPR022683">
    <property type="entry name" value="Calpain_III"/>
</dbReference>
<dbReference type="CDD" id="cd00044">
    <property type="entry name" value="CysPc"/>
    <property type="match status" value="1"/>
</dbReference>
<dbReference type="Pfam" id="PF01067">
    <property type="entry name" value="Calpain_III"/>
    <property type="match status" value="1"/>
</dbReference>
<evidence type="ECO:0000256" key="6">
    <source>
        <dbReference type="ARBA" id="ARBA00022837"/>
    </source>
</evidence>
<dbReference type="Gene3D" id="1.10.238.10">
    <property type="entry name" value="EF-hand"/>
    <property type="match status" value="1"/>
</dbReference>
<reference evidence="13" key="1">
    <citation type="submission" date="2024-04" db="EMBL/GenBank/DDBJ databases">
        <title>Salinicola lusitanus LLJ914,a marine bacterium isolated from the Okinawa Trough.</title>
        <authorList>
            <person name="Li J."/>
        </authorList>
    </citation>
    <scope>NUCLEOTIDE SEQUENCE [LARGE SCALE GENOMIC DNA]</scope>
</reference>
<comment type="caution">
    <text evidence="12">The sequence shown here is derived from an EMBL/GenBank/DDBJ whole genome shotgun (WGS) entry which is preliminary data.</text>
</comment>
<dbReference type="PROSITE" id="PS00018">
    <property type="entry name" value="EF_HAND_1"/>
    <property type="match status" value="1"/>
</dbReference>
<evidence type="ECO:0000259" key="11">
    <source>
        <dbReference type="PROSITE" id="PS50222"/>
    </source>
</evidence>
<accession>A0AAW0PI38</accession>
<keyword evidence="6" id="KW-0106">Calcium</keyword>
<feature type="compositionally biased region" description="Basic and acidic residues" evidence="9">
    <location>
        <begin position="519"/>
        <end position="538"/>
    </location>
</feature>
<dbReference type="Pfam" id="PF00648">
    <property type="entry name" value="Peptidase_C2"/>
    <property type="match status" value="1"/>
</dbReference>
<evidence type="ECO:0000256" key="4">
    <source>
        <dbReference type="ARBA" id="ARBA00022801"/>
    </source>
</evidence>
<evidence type="ECO:0000313" key="13">
    <source>
        <dbReference type="Proteomes" id="UP001460270"/>
    </source>
</evidence>
<dbReference type="InterPro" id="IPR036213">
    <property type="entry name" value="Calpain_III_sf"/>
</dbReference>
<feature type="active site" evidence="7 8">
    <location>
        <position position="271"/>
    </location>
</feature>
<dbReference type="PROSITE" id="PS00139">
    <property type="entry name" value="THIOL_PROTEASE_CYS"/>
    <property type="match status" value="1"/>
</dbReference>
<keyword evidence="2 8" id="KW-0645">Protease</keyword>
<dbReference type="SUPFAM" id="SSF54001">
    <property type="entry name" value="Cysteine proteinases"/>
    <property type="match status" value="1"/>
</dbReference>
<evidence type="ECO:0000256" key="1">
    <source>
        <dbReference type="ARBA" id="ARBA00007623"/>
    </source>
</evidence>
<keyword evidence="13" id="KW-1185">Reference proteome</keyword>
<feature type="domain" description="Calpain catalytic" evidence="10">
    <location>
        <begin position="45"/>
        <end position="352"/>
    </location>
</feature>
<dbReference type="SMART" id="SM00720">
    <property type="entry name" value="calpain_III"/>
    <property type="match status" value="1"/>
</dbReference>
<evidence type="ECO:0000256" key="5">
    <source>
        <dbReference type="ARBA" id="ARBA00022807"/>
    </source>
</evidence>
<keyword evidence="5 8" id="KW-0788">Thiol protease</keyword>
<gene>
    <name evidence="12" type="ORF">WMY93_008043</name>
</gene>
<evidence type="ECO:0000259" key="10">
    <source>
        <dbReference type="PROSITE" id="PS50203"/>
    </source>
</evidence>
<dbReference type="GO" id="GO:0006508">
    <property type="term" value="P:proteolysis"/>
    <property type="evidence" value="ECO:0007669"/>
    <property type="project" value="UniProtKB-KW"/>
</dbReference>
<dbReference type="PRINTS" id="PR00704">
    <property type="entry name" value="CALPAIN"/>
</dbReference>
<evidence type="ECO:0000313" key="12">
    <source>
        <dbReference type="EMBL" id="KAK7925733.1"/>
    </source>
</evidence>
<dbReference type="SMART" id="SM00230">
    <property type="entry name" value="CysPc"/>
    <property type="match status" value="1"/>
</dbReference>
<keyword evidence="3" id="KW-0479">Metal-binding</keyword>
<dbReference type="InterPro" id="IPR001300">
    <property type="entry name" value="Peptidase_C2_calpain_cat"/>
</dbReference>
<dbReference type="AlphaFoldDB" id="A0AAW0PI38"/>
<evidence type="ECO:0000256" key="2">
    <source>
        <dbReference type="ARBA" id="ARBA00022670"/>
    </source>
</evidence>
<evidence type="ECO:0000256" key="3">
    <source>
        <dbReference type="ARBA" id="ARBA00022723"/>
    </source>
</evidence>
<protein>
    <submittedName>
        <fullName evidence="12">Uncharacterized protein</fullName>
    </submittedName>
</protein>
<dbReference type="InterPro" id="IPR022684">
    <property type="entry name" value="Calpain_cysteine_protease"/>
</dbReference>
<dbReference type="SUPFAM" id="SSF47473">
    <property type="entry name" value="EF-hand"/>
    <property type="match status" value="1"/>
</dbReference>
<name>A0AAW0PI38_9GOBI</name>
<feature type="active site" evidence="7 8">
    <location>
        <position position="110"/>
    </location>
</feature>